<dbReference type="RefSeq" id="WP_245749074.1">
    <property type="nucleotide sequence ID" value="NZ_FOHT01000047.1"/>
</dbReference>
<dbReference type="EMBL" id="FOHT01000047">
    <property type="protein sequence ID" value="SEU11299.1"/>
    <property type="molecule type" value="Genomic_DNA"/>
</dbReference>
<name>A0A1I0JLC9_9BACT</name>
<dbReference type="Pfam" id="PF14376">
    <property type="entry name" value="Haem_bd"/>
    <property type="match status" value="1"/>
</dbReference>
<evidence type="ECO:0000259" key="1">
    <source>
        <dbReference type="Pfam" id="PF14376"/>
    </source>
</evidence>
<feature type="domain" description="Haem-binding" evidence="1">
    <location>
        <begin position="5"/>
        <end position="44"/>
    </location>
</feature>
<evidence type="ECO:0000313" key="2">
    <source>
        <dbReference type="EMBL" id="SEU11299.1"/>
    </source>
</evidence>
<evidence type="ECO:0000313" key="3">
    <source>
        <dbReference type="Proteomes" id="UP000181981"/>
    </source>
</evidence>
<organism evidence="2 3">
    <name type="scientific">Draconibacterium orientale</name>
    <dbReference type="NCBI Taxonomy" id="1168034"/>
    <lineage>
        <taxon>Bacteria</taxon>
        <taxon>Pseudomonadati</taxon>
        <taxon>Bacteroidota</taxon>
        <taxon>Bacteroidia</taxon>
        <taxon>Marinilabiliales</taxon>
        <taxon>Prolixibacteraceae</taxon>
        <taxon>Draconibacterium</taxon>
    </lineage>
</organism>
<accession>A0A1I0JLC9</accession>
<dbReference type="InterPro" id="IPR025992">
    <property type="entry name" value="Haem-bd"/>
</dbReference>
<protein>
    <submittedName>
        <fullName evidence="2">Haem-binding domain-containing protein</fullName>
    </submittedName>
</protein>
<reference evidence="2 3" key="1">
    <citation type="submission" date="2016-10" db="EMBL/GenBank/DDBJ databases">
        <authorList>
            <person name="de Groot N.N."/>
        </authorList>
    </citation>
    <scope>NUCLEOTIDE SEQUENCE [LARGE SCALE GENOMIC DNA]</scope>
    <source>
        <strain evidence="2 3">DSM 25947</strain>
    </source>
</reference>
<dbReference type="AlphaFoldDB" id="A0A1I0JLC9"/>
<gene>
    <name evidence="2" type="ORF">SAMN05444285_14715</name>
</gene>
<dbReference type="Proteomes" id="UP000181981">
    <property type="component" value="Unassembled WGS sequence"/>
</dbReference>
<sequence>MISTYKEIGEVLEKNEMPPKKFLERFPDKALSDDHKQLLLDWSKKEAEALVKGM</sequence>
<proteinExistence type="predicted"/>